<dbReference type="SUPFAM" id="SSF53474">
    <property type="entry name" value="alpha/beta-Hydrolases"/>
    <property type="match status" value="1"/>
</dbReference>
<dbReference type="PANTHER" id="PTHR48081">
    <property type="entry name" value="AB HYDROLASE SUPERFAMILY PROTEIN C4A8.06C"/>
    <property type="match status" value="1"/>
</dbReference>
<dbReference type="GO" id="GO:0016787">
    <property type="term" value="F:hydrolase activity"/>
    <property type="evidence" value="ECO:0007669"/>
    <property type="project" value="UniProtKB-KW"/>
</dbReference>
<dbReference type="EMBL" id="MU853930">
    <property type="protein sequence ID" value="KAK3935274.1"/>
    <property type="molecule type" value="Genomic_DNA"/>
</dbReference>
<dbReference type="InterPro" id="IPR013094">
    <property type="entry name" value="AB_hydrolase_3"/>
</dbReference>
<comment type="caution">
    <text evidence="3">The sequence shown here is derived from an EMBL/GenBank/DDBJ whole genome shotgun (WGS) entry which is preliminary data.</text>
</comment>
<gene>
    <name evidence="3" type="ORF">QBC46DRAFT_397823</name>
</gene>
<evidence type="ECO:0000256" key="1">
    <source>
        <dbReference type="ARBA" id="ARBA00022801"/>
    </source>
</evidence>
<accession>A0AAN6MXQ1</accession>
<sequence length="329" mass="35817">MPKATGAPLVKTTRAFAVHQVTLECDIFSASDYPKDGLVFLFFHSGGLVCGARSVVPPWLVQTCYQRKWPLLSASYRLLPQVDGPGLLQDAQAAYDFARSLDGQTDRRVVVGGASAGFFMAALIAHHAKPKPAALLSITGIPSFRHPFFNSSTLIPPTPVKEEEVDPFIAEPVSIGNSAFPPAIFYLDCLLPSGSKNPTFEVPDEVLSPGVGQDPSRGMLYDYFLYDNAFLSMVGSVDLGFDWARDESQRSRLTAWPVTIFIQGDDDPDVSPSVCEDVVQALGREKAKLCLAKGRAHLFEKTSYVEDTDEGMDAVRHAIDELDKSLASV</sequence>
<dbReference type="PANTHER" id="PTHR48081:SF3">
    <property type="entry name" value="ALPHA_BETA HYDROLASE FOLD-3 DOMAIN-CONTAINING PROTEIN"/>
    <property type="match status" value="1"/>
</dbReference>
<dbReference type="AlphaFoldDB" id="A0AAN6MXQ1"/>
<proteinExistence type="predicted"/>
<organism evidence="3 4">
    <name type="scientific">Diplogelasinospora grovesii</name>
    <dbReference type="NCBI Taxonomy" id="303347"/>
    <lineage>
        <taxon>Eukaryota</taxon>
        <taxon>Fungi</taxon>
        <taxon>Dikarya</taxon>
        <taxon>Ascomycota</taxon>
        <taxon>Pezizomycotina</taxon>
        <taxon>Sordariomycetes</taxon>
        <taxon>Sordariomycetidae</taxon>
        <taxon>Sordariales</taxon>
        <taxon>Diplogelasinosporaceae</taxon>
        <taxon>Diplogelasinospora</taxon>
    </lineage>
</organism>
<keyword evidence="4" id="KW-1185">Reference proteome</keyword>
<name>A0AAN6MXQ1_9PEZI</name>
<dbReference type="InterPro" id="IPR029058">
    <property type="entry name" value="AB_hydrolase_fold"/>
</dbReference>
<dbReference type="InterPro" id="IPR050300">
    <property type="entry name" value="GDXG_lipolytic_enzyme"/>
</dbReference>
<reference evidence="4" key="1">
    <citation type="journal article" date="2023" name="Mol. Phylogenet. Evol.">
        <title>Genome-scale phylogeny and comparative genomics of the fungal order Sordariales.</title>
        <authorList>
            <person name="Hensen N."/>
            <person name="Bonometti L."/>
            <person name="Westerberg I."/>
            <person name="Brannstrom I.O."/>
            <person name="Guillou S."/>
            <person name="Cros-Aarteil S."/>
            <person name="Calhoun S."/>
            <person name="Haridas S."/>
            <person name="Kuo A."/>
            <person name="Mondo S."/>
            <person name="Pangilinan J."/>
            <person name="Riley R."/>
            <person name="LaButti K."/>
            <person name="Andreopoulos B."/>
            <person name="Lipzen A."/>
            <person name="Chen C."/>
            <person name="Yan M."/>
            <person name="Daum C."/>
            <person name="Ng V."/>
            <person name="Clum A."/>
            <person name="Steindorff A."/>
            <person name="Ohm R.A."/>
            <person name="Martin F."/>
            <person name="Silar P."/>
            <person name="Natvig D.O."/>
            <person name="Lalanne C."/>
            <person name="Gautier V."/>
            <person name="Ament-Velasquez S.L."/>
            <person name="Kruys A."/>
            <person name="Hutchinson M.I."/>
            <person name="Powell A.J."/>
            <person name="Barry K."/>
            <person name="Miller A.N."/>
            <person name="Grigoriev I.V."/>
            <person name="Debuchy R."/>
            <person name="Gladieux P."/>
            <person name="Hiltunen Thoren M."/>
            <person name="Johannesson H."/>
        </authorList>
    </citation>
    <scope>NUCLEOTIDE SEQUENCE [LARGE SCALE GENOMIC DNA]</scope>
    <source>
        <strain evidence="4">CBS 340.73</strain>
    </source>
</reference>
<keyword evidence="1" id="KW-0378">Hydrolase</keyword>
<protein>
    <submittedName>
        <fullName evidence="3">Lipase 2</fullName>
    </submittedName>
</protein>
<dbReference type="Proteomes" id="UP001303473">
    <property type="component" value="Unassembled WGS sequence"/>
</dbReference>
<dbReference type="Pfam" id="PF07859">
    <property type="entry name" value="Abhydrolase_3"/>
    <property type="match status" value="1"/>
</dbReference>
<feature type="domain" description="Alpha/beta hydrolase fold-3" evidence="2">
    <location>
        <begin position="41"/>
        <end position="136"/>
    </location>
</feature>
<evidence type="ECO:0000313" key="3">
    <source>
        <dbReference type="EMBL" id="KAK3935274.1"/>
    </source>
</evidence>
<evidence type="ECO:0000259" key="2">
    <source>
        <dbReference type="Pfam" id="PF07859"/>
    </source>
</evidence>
<evidence type="ECO:0000313" key="4">
    <source>
        <dbReference type="Proteomes" id="UP001303473"/>
    </source>
</evidence>
<dbReference type="Gene3D" id="3.40.50.1820">
    <property type="entry name" value="alpha/beta hydrolase"/>
    <property type="match status" value="1"/>
</dbReference>